<feature type="compositionally biased region" description="Polar residues" evidence="5">
    <location>
        <begin position="1"/>
        <end position="18"/>
    </location>
</feature>
<dbReference type="GO" id="GO:0005634">
    <property type="term" value="C:nucleus"/>
    <property type="evidence" value="ECO:0007669"/>
    <property type="project" value="UniProtKB-SubCell"/>
</dbReference>
<dbReference type="Pfam" id="PF00170">
    <property type="entry name" value="bZIP_1"/>
    <property type="match status" value="1"/>
</dbReference>
<reference evidence="7 8" key="1">
    <citation type="submission" date="2020-07" db="EMBL/GenBank/DDBJ databases">
        <title>The yeast mating-type switching endonuclease HO is a domesticated member of an unorthodox homing genetic element family.</title>
        <authorList>
            <person name="Coughlan A.Y."/>
            <person name="Lombardi L."/>
            <person name="Braun-Galleani S."/>
            <person name="Martos A.R."/>
            <person name="Galeote V."/>
            <person name="Bigey F."/>
            <person name="Dequin S."/>
            <person name="Byrne K.P."/>
            <person name="Wolfe K.H."/>
        </authorList>
    </citation>
    <scope>NUCLEOTIDE SEQUENCE [LARGE SCALE GENOMIC DNA]</scope>
    <source>
        <strain evidence="7 8">NRRL Y-6702</strain>
    </source>
</reference>
<evidence type="ECO:0000256" key="4">
    <source>
        <dbReference type="ARBA" id="ARBA00023242"/>
    </source>
</evidence>
<gene>
    <name evidence="7" type="ORF">HG535_0G00360</name>
</gene>
<dbReference type="OrthoDB" id="295274at2759"/>
<proteinExistence type="predicted"/>
<feature type="region of interest" description="Disordered" evidence="5">
    <location>
        <begin position="508"/>
        <end position="561"/>
    </location>
</feature>
<keyword evidence="8" id="KW-1185">Reference proteome</keyword>
<dbReference type="CDD" id="cd14687">
    <property type="entry name" value="bZIP_ATF2"/>
    <property type="match status" value="1"/>
</dbReference>
<feature type="domain" description="BZIP" evidence="6">
    <location>
        <begin position="409"/>
        <end position="458"/>
    </location>
</feature>
<evidence type="ECO:0000256" key="3">
    <source>
        <dbReference type="ARBA" id="ARBA00023163"/>
    </source>
</evidence>
<protein>
    <recommendedName>
        <fullName evidence="6">BZIP domain-containing protein</fullName>
    </recommendedName>
</protein>
<dbReference type="RefSeq" id="XP_037145876.1">
    <property type="nucleotide sequence ID" value="XM_037289981.1"/>
</dbReference>
<dbReference type="InterPro" id="IPR020956">
    <property type="entry name" value="TF_Aft1_OSM"/>
</dbReference>
<name>A0A7H9B660_ZYGMR</name>
<organism evidence="7 8">
    <name type="scientific">Zygotorulaspora mrakii</name>
    <name type="common">Zygosaccharomyces mrakii</name>
    <dbReference type="NCBI Taxonomy" id="42260"/>
    <lineage>
        <taxon>Eukaryota</taxon>
        <taxon>Fungi</taxon>
        <taxon>Dikarya</taxon>
        <taxon>Ascomycota</taxon>
        <taxon>Saccharomycotina</taxon>
        <taxon>Saccharomycetes</taxon>
        <taxon>Saccharomycetales</taxon>
        <taxon>Saccharomycetaceae</taxon>
        <taxon>Zygotorulaspora</taxon>
    </lineage>
</organism>
<keyword evidence="3" id="KW-0804">Transcription</keyword>
<feature type="compositionally biased region" description="Low complexity" evidence="5">
    <location>
        <begin position="574"/>
        <end position="595"/>
    </location>
</feature>
<evidence type="ECO:0000313" key="7">
    <source>
        <dbReference type="EMBL" id="QLG74151.1"/>
    </source>
</evidence>
<comment type="subcellular location">
    <subcellularLocation>
        <location evidence="1">Nucleus</location>
    </subcellularLocation>
</comment>
<keyword evidence="4" id="KW-0539">Nucleus</keyword>
<evidence type="ECO:0000256" key="1">
    <source>
        <dbReference type="ARBA" id="ARBA00004123"/>
    </source>
</evidence>
<dbReference type="GO" id="GO:0003700">
    <property type="term" value="F:DNA-binding transcription factor activity"/>
    <property type="evidence" value="ECO:0007669"/>
    <property type="project" value="InterPro"/>
</dbReference>
<feature type="region of interest" description="Disordered" evidence="5">
    <location>
        <begin position="573"/>
        <end position="611"/>
    </location>
</feature>
<accession>A0A7H9B660</accession>
<dbReference type="PROSITE" id="PS50217">
    <property type="entry name" value="BZIP"/>
    <property type="match status" value="1"/>
</dbReference>
<dbReference type="EMBL" id="CP058610">
    <property type="protein sequence ID" value="QLG74151.1"/>
    <property type="molecule type" value="Genomic_DNA"/>
</dbReference>
<dbReference type="KEGG" id="zmk:HG535_0G00360"/>
<evidence type="ECO:0000256" key="2">
    <source>
        <dbReference type="ARBA" id="ARBA00023015"/>
    </source>
</evidence>
<evidence type="ECO:0000259" key="6">
    <source>
        <dbReference type="PROSITE" id="PS50217"/>
    </source>
</evidence>
<evidence type="ECO:0000256" key="5">
    <source>
        <dbReference type="SAM" id="MobiDB-lite"/>
    </source>
</evidence>
<feature type="compositionally biased region" description="Basic and acidic residues" evidence="5">
    <location>
        <begin position="518"/>
        <end position="531"/>
    </location>
</feature>
<feature type="compositionally biased region" description="Polar residues" evidence="5">
    <location>
        <begin position="532"/>
        <end position="554"/>
    </location>
</feature>
<feature type="compositionally biased region" description="Polar residues" evidence="5">
    <location>
        <begin position="349"/>
        <end position="366"/>
    </location>
</feature>
<evidence type="ECO:0000313" key="8">
    <source>
        <dbReference type="Proteomes" id="UP000509704"/>
    </source>
</evidence>
<keyword evidence="2" id="KW-0805">Transcription regulation</keyword>
<dbReference type="GeneID" id="59237934"/>
<dbReference type="Gene3D" id="1.20.5.170">
    <property type="match status" value="1"/>
</dbReference>
<sequence>MSSTTKGMDSNSSKSVSTFDLEPNPFEQSFASTKEPRPRGPSFELDNGSRGAAIQKLEGVDVVPNESVSATVVSSNANANVIGNTTGSPLNSEVVENSTMRHYDGAEKGKLSSLMYGAERPNIHSPPQLTPGGSNRLPPILLSPSYMQHNAISGSGLNGVPHHQLTGHVPLATSLPTNMSSGATTAESLKTGYFVNLPKTGLTPNESSMRTGLTPILGTGHNLVHHPPFNTLPSFSNVKPEPNFHDVENNRQKQMNNTNSNSLELSNSDTVHTAEAATLTPGLGSMLGLTNNPTSSQLNSAIHVNENGIIRDSDKRSVKQEGRSSITKLTAAKVPLATAVPIDPAGSIMNKTKTKSFSAGSPPQNNVRKRKSSSFSKTSRTHKKNQNSAAESPQYDNVSKENSDDDDQERKRKEFLERNRVAASKFRRRKKEYIKKVEVDLKFYESEYDDMSQAIDKLCGIAQKSGYTNENKSLIAMLETTITKSDVPSSLSILAHIKQVLQETRYFQRGGVNPRGENLQHDSDDEDRHPSDQGTSIRGRSRQASTSSGTGQRKNSLDDYNGMNSRRAIMAIANQSNSSESNTSFSTDTTTMSSNSKKDAETGGFLPVSISGSKGMPKNPIASAIGTISTLPNVINGTQVISLPANELAVGTKAMSGQRQNSFSDLTSDSVKLATKLEKFPNST</sequence>
<feature type="region of interest" description="Disordered" evidence="5">
    <location>
        <begin position="1"/>
        <end position="50"/>
    </location>
</feature>
<dbReference type="InterPro" id="IPR004827">
    <property type="entry name" value="bZIP"/>
</dbReference>
<dbReference type="InterPro" id="IPR046347">
    <property type="entry name" value="bZIP_sf"/>
</dbReference>
<dbReference type="Proteomes" id="UP000509704">
    <property type="component" value="Chromosome 7"/>
</dbReference>
<dbReference type="SMART" id="SM00338">
    <property type="entry name" value="BRLZ"/>
    <property type="match status" value="1"/>
</dbReference>
<feature type="region of interest" description="Disordered" evidence="5">
    <location>
        <begin position="344"/>
        <end position="413"/>
    </location>
</feature>
<feature type="compositionally biased region" description="Basic and acidic residues" evidence="5">
    <location>
        <begin position="398"/>
        <end position="413"/>
    </location>
</feature>
<dbReference type="SUPFAM" id="SSF57959">
    <property type="entry name" value="Leucine zipper domain"/>
    <property type="match status" value="1"/>
</dbReference>
<dbReference type="AlphaFoldDB" id="A0A7H9B660"/>
<feature type="compositionally biased region" description="Polar residues" evidence="5">
    <location>
        <begin position="386"/>
        <end position="397"/>
    </location>
</feature>
<dbReference type="PANTHER" id="PTHR19304">
    <property type="entry name" value="CYCLIC-AMP RESPONSE ELEMENT BINDING PROTEIN"/>
    <property type="match status" value="1"/>
</dbReference>
<dbReference type="Pfam" id="PF11785">
    <property type="entry name" value="Aft1_OSA"/>
    <property type="match status" value="1"/>
</dbReference>
<dbReference type="InterPro" id="IPR051027">
    <property type="entry name" value="bZIP_transcription_factors"/>
</dbReference>